<name>A0AAE1FKT6_PETCI</name>
<dbReference type="EMBL" id="JAWQEG010001886">
    <property type="protein sequence ID" value="KAK3875985.1"/>
    <property type="molecule type" value="Genomic_DNA"/>
</dbReference>
<evidence type="ECO:0000313" key="3">
    <source>
        <dbReference type="Proteomes" id="UP001286313"/>
    </source>
</evidence>
<keyword evidence="3" id="KW-1185">Reference proteome</keyword>
<dbReference type="AlphaFoldDB" id="A0AAE1FKT6"/>
<organism evidence="2 3">
    <name type="scientific">Petrolisthes cinctipes</name>
    <name type="common">Flat porcelain crab</name>
    <dbReference type="NCBI Taxonomy" id="88211"/>
    <lineage>
        <taxon>Eukaryota</taxon>
        <taxon>Metazoa</taxon>
        <taxon>Ecdysozoa</taxon>
        <taxon>Arthropoda</taxon>
        <taxon>Crustacea</taxon>
        <taxon>Multicrustacea</taxon>
        <taxon>Malacostraca</taxon>
        <taxon>Eumalacostraca</taxon>
        <taxon>Eucarida</taxon>
        <taxon>Decapoda</taxon>
        <taxon>Pleocyemata</taxon>
        <taxon>Anomura</taxon>
        <taxon>Galatheoidea</taxon>
        <taxon>Porcellanidae</taxon>
        <taxon>Petrolisthes</taxon>
    </lineage>
</organism>
<reference evidence="2" key="1">
    <citation type="submission" date="2023-10" db="EMBL/GenBank/DDBJ databases">
        <title>Genome assemblies of two species of porcelain crab, Petrolisthes cinctipes and Petrolisthes manimaculis (Anomura: Porcellanidae).</title>
        <authorList>
            <person name="Angst P."/>
        </authorList>
    </citation>
    <scope>NUCLEOTIDE SEQUENCE</scope>
    <source>
        <strain evidence="2">PB745_01</strain>
        <tissue evidence="2">Gill</tissue>
    </source>
</reference>
<feature type="region of interest" description="Disordered" evidence="1">
    <location>
        <begin position="50"/>
        <end position="89"/>
    </location>
</feature>
<evidence type="ECO:0000313" key="2">
    <source>
        <dbReference type="EMBL" id="KAK3875985.1"/>
    </source>
</evidence>
<evidence type="ECO:0000256" key="1">
    <source>
        <dbReference type="SAM" id="MobiDB-lite"/>
    </source>
</evidence>
<accession>A0AAE1FKT6</accession>
<proteinExistence type="predicted"/>
<protein>
    <submittedName>
        <fullName evidence="2">Uncharacterized protein</fullName>
    </submittedName>
</protein>
<sequence>MTASLICSDCFQTPRPPRVPLKPPDQTLCTAAHNNITSFNNNISLHNSRISSRKHYSGLNARPESQQPGPTNPSPDQRDPLPLPPNRPTLLEGVAYESWRCGVWRRES</sequence>
<gene>
    <name evidence="2" type="ORF">Pcinc_019176</name>
</gene>
<dbReference type="Proteomes" id="UP001286313">
    <property type="component" value="Unassembled WGS sequence"/>
</dbReference>
<comment type="caution">
    <text evidence="2">The sequence shown here is derived from an EMBL/GenBank/DDBJ whole genome shotgun (WGS) entry which is preliminary data.</text>
</comment>